<evidence type="ECO:0000256" key="3">
    <source>
        <dbReference type="ARBA" id="ARBA00022729"/>
    </source>
</evidence>
<evidence type="ECO:0000256" key="6">
    <source>
        <dbReference type="SAM" id="SignalP"/>
    </source>
</evidence>
<dbReference type="EMBL" id="QWGR01000001">
    <property type="protein sequence ID" value="RIJ50405.1"/>
    <property type="molecule type" value="Genomic_DNA"/>
</dbReference>
<comment type="subcellular location">
    <subcellularLocation>
        <location evidence="1">Cell outer membrane</location>
    </subcellularLocation>
</comment>
<sequence>MKKLNYILFSVLLFFVAVSCDEDALLTEIPKDFQTPENSFTTKEGFEAGMASLHSTMHSSIFGSSDQWQKFVHFGQDVDLAVSGLGEDALWYSIRWNTMTPDDETVLGWWRTYYSLIFRANTIINRADDPVVFWNSEEEKNEIVGEAKFIRAFAYHFLANMWGGVPITLEETAGARFDYVRSTQSEVYEQCVEDLTFATQWMKTVDKIKGGQIPRGAAYHLLSEVYIAMGKYSEAVTAASGVIDDPNYELMTERFGKYKDFTFYGYDYQGEQEPWGDVYWDLFRDGNFHRSQGNKEAIWNTNLVYLGEGSGYPLTFERWWGPYCWGAKAPDGVQNLLMDSLMGRPVGVIRPTKYASEDIWNFKDSKDTDIRNSKYNIQRDFYWNNPASDHYGQLVKKEDYIDQGSSYFRSIYPYFMKFVQAVHYGQEVDKTSGQKHDNGRTWKDVYLMRVAETYLLRAEAHHLNGRNELAAADINVVRSRANANPVDAADVDLDLILDERARELYGEEFRVNTLLRMGKLKEYLRKYHHATQVQNLTYPDGGFLELLPIPQREIEANKDAVLEQNPGYE</sequence>
<dbReference type="Pfam" id="PF07980">
    <property type="entry name" value="SusD_RagB"/>
    <property type="match status" value="1"/>
</dbReference>
<dbReference type="InterPro" id="IPR033985">
    <property type="entry name" value="SusD-like_N"/>
</dbReference>
<evidence type="ECO:0000256" key="4">
    <source>
        <dbReference type="ARBA" id="ARBA00023136"/>
    </source>
</evidence>
<evidence type="ECO:0000256" key="2">
    <source>
        <dbReference type="ARBA" id="ARBA00006275"/>
    </source>
</evidence>
<dbReference type="OrthoDB" id="5694214at2"/>
<dbReference type="SUPFAM" id="SSF48452">
    <property type="entry name" value="TPR-like"/>
    <property type="match status" value="1"/>
</dbReference>
<accession>A0A399T6A7</accession>
<dbReference type="InterPro" id="IPR011990">
    <property type="entry name" value="TPR-like_helical_dom_sf"/>
</dbReference>
<protein>
    <submittedName>
        <fullName evidence="9">RagB/SusD family nutrient uptake outer membrane protein</fullName>
    </submittedName>
</protein>
<organism evidence="9 10">
    <name type="scientific">Maribellus luteus</name>
    <dbReference type="NCBI Taxonomy" id="2305463"/>
    <lineage>
        <taxon>Bacteria</taxon>
        <taxon>Pseudomonadati</taxon>
        <taxon>Bacteroidota</taxon>
        <taxon>Bacteroidia</taxon>
        <taxon>Marinilabiliales</taxon>
        <taxon>Prolixibacteraceae</taxon>
        <taxon>Maribellus</taxon>
    </lineage>
</organism>
<evidence type="ECO:0000256" key="5">
    <source>
        <dbReference type="ARBA" id="ARBA00023237"/>
    </source>
</evidence>
<dbReference type="Proteomes" id="UP000265926">
    <property type="component" value="Unassembled WGS sequence"/>
</dbReference>
<evidence type="ECO:0000313" key="9">
    <source>
        <dbReference type="EMBL" id="RIJ50405.1"/>
    </source>
</evidence>
<feature type="chain" id="PRO_5017216387" evidence="6">
    <location>
        <begin position="20"/>
        <end position="569"/>
    </location>
</feature>
<feature type="signal peptide" evidence="6">
    <location>
        <begin position="1"/>
        <end position="19"/>
    </location>
</feature>
<keyword evidence="5" id="KW-0998">Cell outer membrane</keyword>
<gene>
    <name evidence="9" type="ORF">D1614_00235</name>
</gene>
<keyword evidence="4" id="KW-0472">Membrane</keyword>
<evidence type="ECO:0000256" key="1">
    <source>
        <dbReference type="ARBA" id="ARBA00004442"/>
    </source>
</evidence>
<dbReference type="AlphaFoldDB" id="A0A399T6A7"/>
<keyword evidence="10" id="KW-1185">Reference proteome</keyword>
<name>A0A399T6A7_9BACT</name>
<keyword evidence="3 6" id="KW-0732">Signal</keyword>
<dbReference type="Gene3D" id="1.25.40.390">
    <property type="match status" value="1"/>
</dbReference>
<dbReference type="PROSITE" id="PS51257">
    <property type="entry name" value="PROKAR_LIPOPROTEIN"/>
    <property type="match status" value="1"/>
</dbReference>
<evidence type="ECO:0000259" key="7">
    <source>
        <dbReference type="Pfam" id="PF07980"/>
    </source>
</evidence>
<feature type="domain" description="SusD-like N-terminal" evidence="8">
    <location>
        <begin position="83"/>
        <end position="226"/>
    </location>
</feature>
<dbReference type="GO" id="GO:0009279">
    <property type="term" value="C:cell outer membrane"/>
    <property type="evidence" value="ECO:0007669"/>
    <property type="project" value="UniProtKB-SubCell"/>
</dbReference>
<evidence type="ECO:0000313" key="10">
    <source>
        <dbReference type="Proteomes" id="UP000265926"/>
    </source>
</evidence>
<evidence type="ECO:0000259" key="8">
    <source>
        <dbReference type="Pfam" id="PF14322"/>
    </source>
</evidence>
<dbReference type="InterPro" id="IPR012944">
    <property type="entry name" value="SusD_RagB_dom"/>
</dbReference>
<dbReference type="Pfam" id="PF14322">
    <property type="entry name" value="SusD-like_3"/>
    <property type="match status" value="1"/>
</dbReference>
<proteinExistence type="inferred from homology"/>
<dbReference type="RefSeq" id="WP_119435875.1">
    <property type="nucleotide sequence ID" value="NZ_QWGR01000001.1"/>
</dbReference>
<comment type="similarity">
    <text evidence="2">Belongs to the SusD family.</text>
</comment>
<reference evidence="9 10" key="1">
    <citation type="submission" date="2018-08" db="EMBL/GenBank/DDBJ databases">
        <title>Pallidiluteibacterium maritimus gen. nov., sp. nov., isolated from coastal sediment.</title>
        <authorList>
            <person name="Zhou L.Y."/>
        </authorList>
    </citation>
    <scope>NUCLEOTIDE SEQUENCE [LARGE SCALE GENOMIC DNA]</scope>
    <source>
        <strain evidence="9 10">XSD2</strain>
    </source>
</reference>
<comment type="caution">
    <text evidence="9">The sequence shown here is derived from an EMBL/GenBank/DDBJ whole genome shotgun (WGS) entry which is preliminary data.</text>
</comment>
<feature type="domain" description="RagB/SusD" evidence="7">
    <location>
        <begin position="366"/>
        <end position="568"/>
    </location>
</feature>